<evidence type="ECO:0000313" key="7">
    <source>
        <dbReference type="Proteomes" id="UP000276295"/>
    </source>
</evidence>
<dbReference type="GO" id="GO:0003700">
    <property type="term" value="F:DNA-binding transcription factor activity"/>
    <property type="evidence" value="ECO:0007669"/>
    <property type="project" value="InterPro"/>
</dbReference>
<dbReference type="RefSeq" id="WP_120066095.1">
    <property type="nucleotide sequence ID" value="NZ_QZWH01000045.1"/>
</dbReference>
<dbReference type="InterPro" id="IPR036390">
    <property type="entry name" value="WH_DNA-bd_sf"/>
</dbReference>
<dbReference type="AlphaFoldDB" id="A0A3A5JN43"/>
<sequence>MKDKITKAELKAFQILDLVLRLKSIKGAASALDISQATVSKTLQNMRELYNDPIFFRVSRQLEPTVFARSLHKRIQLKLKSNTARPDSSELIPGSERLVISSAEHISPNIIPLTFHLAKDEKINSVIHVPLPDSPENDLLNKSVDVVFDYYPINHPDIIYKKLLKEELCIACSENHPRISHSMTQKEYLQESHALLKGKSPVIRMNDSKPGDSLIGKNVEFESGSYIDLLSVVEVSDLICIIPTSIFVKFSSVFMIKAPRYNFNLGFKAPMLYMSYRKNFQNDFEKYPIMKLLEKIH</sequence>
<dbReference type="Pfam" id="PF00126">
    <property type="entry name" value="HTH_1"/>
    <property type="match status" value="1"/>
</dbReference>
<comment type="caution">
    <text evidence="6">The sequence shown here is derived from an EMBL/GenBank/DDBJ whole genome shotgun (WGS) entry which is preliminary data.</text>
</comment>
<dbReference type="InterPro" id="IPR050389">
    <property type="entry name" value="LysR-type_TF"/>
</dbReference>
<evidence type="ECO:0000259" key="5">
    <source>
        <dbReference type="PROSITE" id="PS50931"/>
    </source>
</evidence>
<evidence type="ECO:0000256" key="2">
    <source>
        <dbReference type="ARBA" id="ARBA00023015"/>
    </source>
</evidence>
<evidence type="ECO:0000256" key="1">
    <source>
        <dbReference type="ARBA" id="ARBA00009437"/>
    </source>
</evidence>
<dbReference type="EMBL" id="QZWH01000045">
    <property type="protein sequence ID" value="RJT19675.1"/>
    <property type="molecule type" value="Genomic_DNA"/>
</dbReference>
<evidence type="ECO:0000313" key="6">
    <source>
        <dbReference type="EMBL" id="RJT19675.1"/>
    </source>
</evidence>
<dbReference type="PANTHER" id="PTHR30118:SF6">
    <property type="entry name" value="HTH-TYPE TRANSCRIPTIONAL REGULATOR LEUO"/>
    <property type="match status" value="1"/>
</dbReference>
<keyword evidence="4" id="KW-0804">Transcription</keyword>
<proteinExistence type="inferred from homology"/>
<protein>
    <submittedName>
        <fullName evidence="6">LysR family transcriptional regulator</fullName>
    </submittedName>
</protein>
<comment type="similarity">
    <text evidence="1">Belongs to the LysR transcriptional regulatory family.</text>
</comment>
<gene>
    <name evidence="6" type="ORF">D6029_17970</name>
</gene>
<keyword evidence="3" id="KW-0238">DNA-binding</keyword>
<dbReference type="SUPFAM" id="SSF46785">
    <property type="entry name" value="Winged helix' DNA-binding domain"/>
    <property type="match status" value="1"/>
</dbReference>
<accession>A0A3A5JN43</accession>
<dbReference type="InterPro" id="IPR036388">
    <property type="entry name" value="WH-like_DNA-bd_sf"/>
</dbReference>
<name>A0A3A5JN43_9ENTR</name>
<dbReference type="Proteomes" id="UP000276295">
    <property type="component" value="Unassembled WGS sequence"/>
</dbReference>
<dbReference type="Gene3D" id="1.10.10.10">
    <property type="entry name" value="Winged helix-like DNA-binding domain superfamily/Winged helix DNA-binding domain"/>
    <property type="match status" value="1"/>
</dbReference>
<dbReference type="PANTHER" id="PTHR30118">
    <property type="entry name" value="HTH-TYPE TRANSCRIPTIONAL REGULATOR LEUO-RELATED"/>
    <property type="match status" value="1"/>
</dbReference>
<dbReference type="Pfam" id="PF03466">
    <property type="entry name" value="LysR_substrate"/>
    <property type="match status" value="1"/>
</dbReference>
<keyword evidence="2" id="KW-0805">Transcription regulation</keyword>
<dbReference type="InterPro" id="IPR000847">
    <property type="entry name" value="LysR_HTH_N"/>
</dbReference>
<dbReference type="PROSITE" id="PS50931">
    <property type="entry name" value="HTH_LYSR"/>
    <property type="match status" value="1"/>
</dbReference>
<dbReference type="GO" id="GO:0003677">
    <property type="term" value="F:DNA binding"/>
    <property type="evidence" value="ECO:0007669"/>
    <property type="project" value="UniProtKB-KW"/>
</dbReference>
<evidence type="ECO:0000256" key="3">
    <source>
        <dbReference type="ARBA" id="ARBA00023125"/>
    </source>
</evidence>
<dbReference type="Gene3D" id="3.40.190.10">
    <property type="entry name" value="Periplasmic binding protein-like II"/>
    <property type="match status" value="2"/>
</dbReference>
<keyword evidence="7" id="KW-1185">Reference proteome</keyword>
<evidence type="ECO:0000256" key="4">
    <source>
        <dbReference type="ARBA" id="ARBA00023163"/>
    </source>
</evidence>
<dbReference type="OrthoDB" id="5897503at2"/>
<feature type="domain" description="HTH lysR-type" evidence="5">
    <location>
        <begin position="9"/>
        <end position="65"/>
    </location>
</feature>
<reference evidence="6 7" key="1">
    <citation type="submission" date="2018-09" db="EMBL/GenBank/DDBJ databases">
        <title>Draft genome sequence of Buttiauxella izardii CCUG 35510T.</title>
        <authorList>
            <person name="Salva-Serra F."/>
            <person name="Marathe N."/>
            <person name="Moore E."/>
            <person name="Stadler-Svensson L."/>
            <person name="Engstrom-Jakobsson H."/>
        </authorList>
    </citation>
    <scope>NUCLEOTIDE SEQUENCE [LARGE SCALE GENOMIC DNA]</scope>
    <source>
        <strain evidence="6 7">CCUG 35510</strain>
    </source>
</reference>
<dbReference type="SUPFAM" id="SSF53850">
    <property type="entry name" value="Periplasmic binding protein-like II"/>
    <property type="match status" value="1"/>
</dbReference>
<organism evidence="6 7">
    <name type="scientific">Buttiauxella izardii</name>
    <dbReference type="NCBI Taxonomy" id="82991"/>
    <lineage>
        <taxon>Bacteria</taxon>
        <taxon>Pseudomonadati</taxon>
        <taxon>Pseudomonadota</taxon>
        <taxon>Gammaproteobacteria</taxon>
        <taxon>Enterobacterales</taxon>
        <taxon>Enterobacteriaceae</taxon>
        <taxon>Buttiauxella</taxon>
    </lineage>
</organism>
<dbReference type="InterPro" id="IPR005119">
    <property type="entry name" value="LysR_subst-bd"/>
</dbReference>